<dbReference type="EMBL" id="LKAM01000013">
    <property type="protein sequence ID" value="KUM46142.1"/>
    <property type="molecule type" value="Genomic_DNA"/>
</dbReference>
<comment type="caution">
    <text evidence="1">The sequence shown here is derived from an EMBL/GenBank/DDBJ whole genome shotgun (WGS) entry which is preliminary data.</text>
</comment>
<keyword evidence="1" id="KW-0496">Mitochondrion</keyword>
<gene>
    <name evidence="1" type="ORF">ABT39_MTgene1948</name>
</gene>
<reference evidence="1" key="1">
    <citation type="journal article" date="2015" name="Genome Biol. Evol.">
        <title>Organellar Genomes of White Spruce (Picea glauca): Assembly and Annotation.</title>
        <authorList>
            <person name="Jackman S.D."/>
            <person name="Warren R.L."/>
            <person name="Gibb E.A."/>
            <person name="Vandervalk B.P."/>
            <person name="Mohamadi H."/>
            <person name="Chu J."/>
            <person name="Raymond A."/>
            <person name="Pleasance S."/>
            <person name="Coope R."/>
            <person name="Wildung M.R."/>
            <person name="Ritland C.E."/>
            <person name="Bousquet J."/>
            <person name="Jones S.J."/>
            <person name="Bohlmann J."/>
            <person name="Birol I."/>
        </authorList>
    </citation>
    <scope>NUCLEOTIDE SEQUENCE [LARGE SCALE GENOMIC DNA]</scope>
    <source>
        <tissue evidence="1">Flushing bud</tissue>
    </source>
</reference>
<protein>
    <submittedName>
        <fullName evidence="1">Uncharacterized protein</fullName>
    </submittedName>
</protein>
<name>A0A101LVK3_PICGL</name>
<geneLocation type="mitochondrion" evidence="1"/>
<proteinExistence type="predicted"/>
<sequence length="73" mass="8007">MPVLHAKVQCQVSVHALDPREEPIQESMPGVYALDQVEMLFGCFGNDRGFLLGGCPLVGFGTGERCLLTMHLF</sequence>
<dbReference type="AlphaFoldDB" id="A0A101LVK3"/>
<accession>A0A101LVK3</accession>
<evidence type="ECO:0000313" key="1">
    <source>
        <dbReference type="EMBL" id="KUM46142.1"/>
    </source>
</evidence>
<organism evidence="1">
    <name type="scientific">Picea glauca</name>
    <name type="common">White spruce</name>
    <name type="synonym">Pinus glauca</name>
    <dbReference type="NCBI Taxonomy" id="3330"/>
    <lineage>
        <taxon>Eukaryota</taxon>
        <taxon>Viridiplantae</taxon>
        <taxon>Streptophyta</taxon>
        <taxon>Embryophyta</taxon>
        <taxon>Tracheophyta</taxon>
        <taxon>Spermatophyta</taxon>
        <taxon>Pinopsida</taxon>
        <taxon>Pinidae</taxon>
        <taxon>Conifers I</taxon>
        <taxon>Pinales</taxon>
        <taxon>Pinaceae</taxon>
        <taxon>Picea</taxon>
    </lineage>
</organism>